<dbReference type="InterPro" id="IPR002477">
    <property type="entry name" value="Peptidoglycan-bd-like"/>
</dbReference>
<organism evidence="2 3">
    <name type="scientific">Blautia intestinihominis</name>
    <dbReference type="NCBI Taxonomy" id="3133152"/>
    <lineage>
        <taxon>Bacteria</taxon>
        <taxon>Bacillati</taxon>
        <taxon>Bacillota</taxon>
        <taxon>Clostridia</taxon>
        <taxon>Lachnospirales</taxon>
        <taxon>Lachnospiraceae</taxon>
        <taxon>Blautia</taxon>
    </lineage>
</organism>
<dbReference type="Proteomes" id="UP001446032">
    <property type="component" value="Unassembled WGS sequence"/>
</dbReference>
<protein>
    <submittedName>
        <fullName evidence="2">Peptidoglycan-binding domain-containing protein</fullName>
    </submittedName>
</protein>
<reference evidence="2 3" key="1">
    <citation type="submission" date="2024-03" db="EMBL/GenBank/DDBJ databases">
        <title>Human intestinal bacterial collection.</title>
        <authorList>
            <person name="Pauvert C."/>
            <person name="Hitch T.C.A."/>
            <person name="Clavel T."/>
        </authorList>
    </citation>
    <scope>NUCLEOTIDE SEQUENCE [LARGE SCALE GENOMIC DNA]</scope>
    <source>
        <strain evidence="2 3">CLA-AA-H95</strain>
    </source>
</reference>
<evidence type="ECO:0000259" key="1">
    <source>
        <dbReference type="Pfam" id="PF01471"/>
    </source>
</evidence>
<dbReference type="InterPro" id="IPR036365">
    <property type="entry name" value="PGBD-like_sf"/>
</dbReference>
<proteinExistence type="predicted"/>
<dbReference type="RefSeq" id="WP_349078461.1">
    <property type="nucleotide sequence ID" value="NZ_JBBMEI010000068.1"/>
</dbReference>
<sequence length="336" mass="37661">MARLKELLKLAEQQIGYQEKASAAMLDDPHGNAGYNNYTKYARDVNNWGLDGCQGQPWCATYQFWLEARIFGVETALKHFCMSRNSYRAYNCFEIYDAFERKGKISRSPGIGSLIVFRHSHIGRVIDVRNGYVYTNEGNTSALYGDSNGGTVKTKKYQIGDSSIKGYCLIDYKEDNTTISEDQADTKQENLRVKEYQEWLNYWYGTLLKKHCGSILTLDGQYGSRTRKASLTVWKDVVNRLYGGKLSLDGELFDSECMNIAGTIVLSFGSSGTLTAIAEGILAAEGMYMGNIDAQFGTEMKKSTKTFQMKYGLDPDGEVGKETWTALFGIMGNKTD</sequence>
<accession>A0ABV1ANG0</accession>
<feature type="domain" description="Peptidoglycan binding-like" evidence="1">
    <location>
        <begin position="280"/>
        <end position="327"/>
    </location>
</feature>
<evidence type="ECO:0000313" key="3">
    <source>
        <dbReference type="Proteomes" id="UP001446032"/>
    </source>
</evidence>
<name>A0ABV1ANG0_9FIRM</name>
<dbReference type="Gene3D" id="1.10.101.10">
    <property type="entry name" value="PGBD-like superfamily/PGBD"/>
    <property type="match status" value="1"/>
</dbReference>
<gene>
    <name evidence="2" type="ORF">WMO75_15700</name>
</gene>
<dbReference type="InterPro" id="IPR036366">
    <property type="entry name" value="PGBDSf"/>
</dbReference>
<dbReference type="Pfam" id="PF01471">
    <property type="entry name" value="PG_binding_1"/>
    <property type="match status" value="1"/>
</dbReference>
<keyword evidence="3" id="KW-1185">Reference proteome</keyword>
<evidence type="ECO:0000313" key="2">
    <source>
        <dbReference type="EMBL" id="MEQ2359739.1"/>
    </source>
</evidence>
<comment type="caution">
    <text evidence="2">The sequence shown here is derived from an EMBL/GenBank/DDBJ whole genome shotgun (WGS) entry which is preliminary data.</text>
</comment>
<dbReference type="SUPFAM" id="SSF47090">
    <property type="entry name" value="PGBD-like"/>
    <property type="match status" value="1"/>
</dbReference>
<dbReference type="EMBL" id="JBBMEI010000068">
    <property type="protein sequence ID" value="MEQ2359739.1"/>
    <property type="molecule type" value="Genomic_DNA"/>
</dbReference>